<proteinExistence type="predicted"/>
<dbReference type="Pfam" id="PF02441">
    <property type="entry name" value="Flavoprotein"/>
    <property type="match status" value="1"/>
</dbReference>
<accession>A0A9D1WRN8</accession>
<evidence type="ECO:0000259" key="1">
    <source>
        <dbReference type="Pfam" id="PF02441"/>
    </source>
</evidence>
<dbReference type="SUPFAM" id="SSF52507">
    <property type="entry name" value="Homo-oligomeric flavin-containing Cys decarboxylases, HFCD"/>
    <property type="match status" value="1"/>
</dbReference>
<dbReference type="NCBIfam" id="TIGR02852">
    <property type="entry name" value="spore_dpaB"/>
    <property type="match status" value="1"/>
</dbReference>
<reference evidence="2" key="2">
    <citation type="submission" date="2021-04" db="EMBL/GenBank/DDBJ databases">
        <authorList>
            <person name="Gilroy R."/>
        </authorList>
    </citation>
    <scope>NUCLEOTIDE SEQUENCE</scope>
    <source>
        <strain evidence="2">CHK188-5543</strain>
    </source>
</reference>
<dbReference type="InterPro" id="IPR014214">
    <property type="entry name" value="Dipicolinic_acid_synth_B"/>
</dbReference>
<dbReference type="InterPro" id="IPR003382">
    <property type="entry name" value="Flavoprotein"/>
</dbReference>
<comment type="caution">
    <text evidence="2">The sequence shown here is derived from an EMBL/GenBank/DDBJ whole genome shotgun (WGS) entry which is preliminary data.</text>
</comment>
<feature type="domain" description="Flavoprotein" evidence="1">
    <location>
        <begin position="5"/>
        <end position="156"/>
    </location>
</feature>
<dbReference type="AlphaFoldDB" id="A0A9D1WRN8"/>
<dbReference type="NCBIfam" id="NF006161">
    <property type="entry name" value="PRK08305.1"/>
    <property type="match status" value="1"/>
</dbReference>
<dbReference type="Gene3D" id="3.40.50.1950">
    <property type="entry name" value="Flavin prenyltransferase-like"/>
    <property type="match status" value="1"/>
</dbReference>
<dbReference type="EMBL" id="DXES01000020">
    <property type="protein sequence ID" value="HIX64790.1"/>
    <property type="molecule type" value="Genomic_DNA"/>
</dbReference>
<reference evidence="2" key="1">
    <citation type="journal article" date="2021" name="PeerJ">
        <title>Extensive microbial diversity within the chicken gut microbiome revealed by metagenomics and culture.</title>
        <authorList>
            <person name="Gilroy R."/>
            <person name="Ravi A."/>
            <person name="Getino M."/>
            <person name="Pursley I."/>
            <person name="Horton D.L."/>
            <person name="Alikhan N.F."/>
            <person name="Baker D."/>
            <person name="Gharbi K."/>
            <person name="Hall N."/>
            <person name="Watson M."/>
            <person name="Adriaenssens E.M."/>
            <person name="Foster-Nyarko E."/>
            <person name="Jarju S."/>
            <person name="Secka A."/>
            <person name="Antonio M."/>
            <person name="Oren A."/>
            <person name="Chaudhuri R.R."/>
            <person name="La Ragione R."/>
            <person name="Hildebrand F."/>
            <person name="Pallen M.J."/>
        </authorList>
    </citation>
    <scope>NUCLEOTIDE SEQUENCE</scope>
    <source>
        <strain evidence="2">CHK188-5543</strain>
    </source>
</reference>
<dbReference type="Proteomes" id="UP000886800">
    <property type="component" value="Unassembled WGS sequence"/>
</dbReference>
<evidence type="ECO:0000313" key="2">
    <source>
        <dbReference type="EMBL" id="HIX64790.1"/>
    </source>
</evidence>
<gene>
    <name evidence="2" type="ORF">H9736_00925</name>
</gene>
<protein>
    <submittedName>
        <fullName evidence="2">Dipicolinate synthase subunit B</fullName>
    </submittedName>
</protein>
<sequence>MERTKLGFAMTGSFCTWAKVVEVMERLAQAYEIYPILSPISCQSNNRFGNAKDWIQRIEGICGRQVWRTIEDVEPIGPKNLLDLLLIAPCTGNTLGKLAGGITDTCVLMAAKANLRNGNPLVLAVSTNDALGASARNIGLLMNAKNIYLTPMAQDAPEKKPSSLVAWFDRIPETLEAALQGRQLQPLLEGPGR</sequence>
<organism evidence="2 3">
    <name type="scientific">Candidatus Anaerotruncus excrementipullorum</name>
    <dbReference type="NCBI Taxonomy" id="2838465"/>
    <lineage>
        <taxon>Bacteria</taxon>
        <taxon>Bacillati</taxon>
        <taxon>Bacillota</taxon>
        <taxon>Clostridia</taxon>
        <taxon>Eubacteriales</taxon>
        <taxon>Oscillospiraceae</taxon>
        <taxon>Anaerotruncus</taxon>
    </lineage>
</organism>
<evidence type="ECO:0000313" key="3">
    <source>
        <dbReference type="Proteomes" id="UP000886800"/>
    </source>
</evidence>
<dbReference type="InterPro" id="IPR036551">
    <property type="entry name" value="Flavin_trans-like"/>
</dbReference>
<name>A0A9D1WRN8_9FIRM</name>
<dbReference type="GO" id="GO:0003824">
    <property type="term" value="F:catalytic activity"/>
    <property type="evidence" value="ECO:0007669"/>
    <property type="project" value="InterPro"/>
</dbReference>